<evidence type="ECO:0000313" key="1">
    <source>
        <dbReference type="EMBL" id="CAD9654217.1"/>
    </source>
</evidence>
<sequence length="113" mass="11995">MSSKRPPSHGTCYLASEAVDQYGNPHQSHLYSVSWTFFINHSFAFSTSFSFSMSAFGTAFSTGIGTGSKHFSACTASSANIRVTFSGSAAMALTARMTTQGVCSPKQSRQNAS</sequence>
<reference evidence="1" key="1">
    <citation type="submission" date="2021-01" db="EMBL/GenBank/DDBJ databases">
        <authorList>
            <person name="Corre E."/>
            <person name="Pelletier E."/>
            <person name="Niang G."/>
            <person name="Scheremetjew M."/>
            <person name="Finn R."/>
            <person name="Kale V."/>
            <person name="Holt S."/>
            <person name="Cochrane G."/>
            <person name="Meng A."/>
            <person name="Brown T."/>
            <person name="Cohen L."/>
        </authorList>
    </citation>
    <scope>NUCLEOTIDE SEQUENCE</scope>
    <source>
        <strain evidence="1">CCCM 885</strain>
    </source>
</reference>
<gene>
    <name evidence="1" type="ORF">ASAN02232_LOCUS260</name>
</gene>
<dbReference type="EMBL" id="HBHG01001405">
    <property type="protein sequence ID" value="CAD9654217.1"/>
    <property type="molecule type" value="Transcribed_RNA"/>
</dbReference>
<accession>A0A7S2QWQ2</accession>
<dbReference type="AlphaFoldDB" id="A0A7S2QWQ2"/>
<proteinExistence type="predicted"/>
<organism evidence="1">
    <name type="scientific">Akashiwo sanguinea</name>
    <dbReference type="NCBI Taxonomy" id="143672"/>
    <lineage>
        <taxon>Eukaryota</taxon>
        <taxon>Sar</taxon>
        <taxon>Alveolata</taxon>
        <taxon>Dinophyceae</taxon>
        <taxon>Gymnodiniales</taxon>
        <taxon>Gymnodiniaceae</taxon>
        <taxon>Akashiwo</taxon>
    </lineage>
</organism>
<protein>
    <submittedName>
        <fullName evidence="1">Uncharacterized protein</fullName>
    </submittedName>
</protein>
<name>A0A7S2QWQ2_9DINO</name>